<reference evidence="4 5" key="1">
    <citation type="submission" date="2024-06" db="EMBL/GenBank/DDBJ databases">
        <title>The Natural Products Discovery Center: Release of the First 8490 Sequenced Strains for Exploring Actinobacteria Biosynthetic Diversity.</title>
        <authorList>
            <person name="Kalkreuter E."/>
            <person name="Kautsar S.A."/>
            <person name="Yang D."/>
            <person name="Bader C.D."/>
            <person name="Teijaro C.N."/>
            <person name="Fluegel L."/>
            <person name="Davis C.M."/>
            <person name="Simpson J.R."/>
            <person name="Lauterbach L."/>
            <person name="Steele A.D."/>
            <person name="Gui C."/>
            <person name="Meng S."/>
            <person name="Li G."/>
            <person name="Viehrig K."/>
            <person name="Ye F."/>
            <person name="Su P."/>
            <person name="Kiefer A.F."/>
            <person name="Nichols A."/>
            <person name="Cepeda A.J."/>
            <person name="Yan W."/>
            <person name="Fan B."/>
            <person name="Jiang Y."/>
            <person name="Adhikari A."/>
            <person name="Zheng C.-J."/>
            <person name="Schuster L."/>
            <person name="Cowan T.M."/>
            <person name="Smanski M.J."/>
            <person name="Chevrette M.G."/>
            <person name="De Carvalho L.P.S."/>
            <person name="Shen B."/>
        </authorList>
    </citation>
    <scope>NUCLEOTIDE SEQUENCE [LARGE SCALE GENOMIC DNA]</scope>
    <source>
        <strain evidence="4 5">NPDC046851</strain>
    </source>
</reference>
<feature type="region of interest" description="Disordered" evidence="1">
    <location>
        <begin position="1"/>
        <end position="23"/>
    </location>
</feature>
<comment type="caution">
    <text evidence="4">The sequence shown here is derived from an EMBL/GenBank/DDBJ whole genome shotgun (WGS) entry which is preliminary data.</text>
</comment>
<evidence type="ECO:0000259" key="3">
    <source>
        <dbReference type="Pfam" id="PF26607"/>
    </source>
</evidence>
<evidence type="ECO:0000313" key="5">
    <source>
        <dbReference type="Proteomes" id="UP001551189"/>
    </source>
</evidence>
<proteinExistence type="predicted"/>
<dbReference type="InterPro" id="IPR049756">
    <property type="entry name" value="PlcA-like_dom"/>
</dbReference>
<gene>
    <name evidence="4" type="ORF">ABZ931_03765</name>
</gene>
<sequence length="1316" mass="141063">MTEQIIRQVTAGPHQAPDGGQSLPPRVLRRLEHGLRADLSALRVHTGPTADRLARGLRAEAFATGSHVFFRQGAYRPDTPAGFRLLAHEAAHVVQQALGPVVQQALGPVDGGHRAWSVSEPGDPGEREADRWAEAVVRGRTREGAPVVVPSGGSTTIQRHVSFEHRILGDAPTKNLVSISTNGPDRDDILTAQINLLDLWRSQPQSVTKQQIDSLGLGIQTLRIGPGEGLLVTYGELNALPDYLADAGTFNTVPTKTLLGILQCIRQEGFNQLTGLSTGKTPTTEFADAASAPWSLGLVDSIVETISLDQWTRGLGFLGEDHYQGLLARNACHFAPHSWYRWQTSHLVARDLAQRSYLAKRDPELARQALVYNGYADHFLQDSFAAGHLINKTLIMQWFLEWAAKQTLLPIADWDAIKNMTADRQPGLAGFDLYDPKYAGPSNDPQTAQEAATLVRRALGSGLVADKKIGLSATYQNYLTFLTSATAQLGSGQLHDHYNESSVYVSSDQHPKPYLVWGDDTLLSGNGGGEGVEATSTAAQLSQRALREILTTGETDISVQDIRGHFPTRAGTDPTALADLKSWNTGQRDSCLDMFSKFEGTLKELMVGLATPRLGVVSRDQDFTSVWATRLPNKSATYAPAQIALSGGRVFAGSDGYVYELDALSGKVVNQLLVTSLVGVGDYTTRIATDGTYLYVGVHGNAYVVSLDTFKLTGPGTPIGGSTYIGQVDVITAGGRVFAGGNGWVYELAPKSGNIIKRLLVSGSLGVGDYTTRIATDGTNLYAGVHGYAYVVSLSSFRVTGTAPVGGKGAFKRVEVLAADKTFFAGSNGYVYQLDPKSGSVVNSLLLTDQVGVGDYTTRLCADGTSLYAGVHGYVYAVALDDWKEARWSCGVGGVGAYEPVSVCTAGQRVLAGSNGYVYEFGPASAKILNSQLLTYSIGAGGDYDTAVVSDGTSLYAGVHGYASKVLVNNTSELDGTLFRDVQDAGGTWQGWQRDFDGSPQARLITTAEGSASTLEVFAVGADGDLSHNSMDREGVWRGWEQNFDDAPSGMLSVTSAWGPARTLEVFATGADGSLHHNTKDEDRWLGWNQKGFDAPPAPVQSVATCWTYDDMLAVFAVGTNGTVYVTHQDNTGSWQGWKPAFDDAPPGIQFVTAWQGPVAPLQILAVATDGLLYFNSTDPDGRWQGWQPGFDDAPTGIQSLIRTKGPLENLEVLALTADGSLHRNVLNAEGRWEGWQANFDDAPSDIRSVTAVEPMKQDFQVFAVTADGTLHRNTEDHEGRWSGWQSNLDDAPPGMQSVTAAAGPDISVQVFAIAP</sequence>
<keyword evidence="5" id="KW-1185">Reference proteome</keyword>
<evidence type="ECO:0000313" key="4">
    <source>
        <dbReference type="EMBL" id="MEU6800124.1"/>
    </source>
</evidence>
<feature type="domain" description="eCIS core" evidence="2">
    <location>
        <begin position="23"/>
        <end position="97"/>
    </location>
</feature>
<dbReference type="Proteomes" id="UP001551189">
    <property type="component" value="Unassembled WGS sequence"/>
</dbReference>
<name>A0ABV3ASZ4_9ACTN</name>
<evidence type="ECO:0000259" key="2">
    <source>
        <dbReference type="Pfam" id="PF13699"/>
    </source>
</evidence>
<dbReference type="InterPro" id="IPR058502">
    <property type="entry name" value="PLL-like_beta-prop"/>
</dbReference>
<dbReference type="SUPFAM" id="SSF89372">
    <property type="entry name" value="Fucose-specific lectin"/>
    <property type="match status" value="2"/>
</dbReference>
<dbReference type="InterPro" id="IPR025295">
    <property type="entry name" value="eCIS_core_dom"/>
</dbReference>
<dbReference type="InterPro" id="IPR015943">
    <property type="entry name" value="WD40/YVTN_repeat-like_dom_sf"/>
</dbReference>
<dbReference type="Gene3D" id="2.130.10.10">
    <property type="entry name" value="YVTN repeat-like/Quinoprotein amine dehydrogenase"/>
    <property type="match status" value="1"/>
</dbReference>
<organism evidence="4 5">
    <name type="scientific">Streptomyces neyagawaensis</name>
    <dbReference type="NCBI Taxonomy" id="42238"/>
    <lineage>
        <taxon>Bacteria</taxon>
        <taxon>Bacillati</taxon>
        <taxon>Actinomycetota</taxon>
        <taxon>Actinomycetes</taxon>
        <taxon>Kitasatosporales</taxon>
        <taxon>Streptomycetaceae</taxon>
        <taxon>Streptomyces</taxon>
    </lineage>
</organism>
<accession>A0ABV3ASZ4</accession>
<dbReference type="RefSeq" id="WP_359690552.1">
    <property type="nucleotide sequence ID" value="NZ_JBEYXT010000009.1"/>
</dbReference>
<dbReference type="InterPro" id="IPR011047">
    <property type="entry name" value="Quinoprotein_ADH-like_sf"/>
</dbReference>
<feature type="domain" description="PLL-like beta propeller" evidence="3">
    <location>
        <begin position="1004"/>
        <end position="1288"/>
    </location>
</feature>
<dbReference type="Pfam" id="PF13699">
    <property type="entry name" value="eCIS_core"/>
    <property type="match status" value="1"/>
</dbReference>
<dbReference type="EMBL" id="JBEYXT010000009">
    <property type="protein sequence ID" value="MEU6800124.1"/>
    <property type="molecule type" value="Genomic_DNA"/>
</dbReference>
<protein>
    <submittedName>
        <fullName evidence="4">DUF4157 domain-containing protein</fullName>
    </submittedName>
</protein>
<dbReference type="SUPFAM" id="SSF50998">
    <property type="entry name" value="Quinoprotein alcohol dehydrogenase-like"/>
    <property type="match status" value="1"/>
</dbReference>
<dbReference type="CDD" id="cd22893">
    <property type="entry name" value="PlcA-like"/>
    <property type="match status" value="1"/>
</dbReference>
<evidence type="ECO:0000256" key="1">
    <source>
        <dbReference type="SAM" id="MobiDB-lite"/>
    </source>
</evidence>
<dbReference type="Gene3D" id="2.120.10.70">
    <property type="entry name" value="Fucose-specific lectin"/>
    <property type="match status" value="2"/>
</dbReference>
<dbReference type="Pfam" id="PF26607">
    <property type="entry name" value="DUF8189"/>
    <property type="match status" value="1"/>
</dbReference>